<organism evidence="1 2">
    <name type="scientific">Phialocephala subalpina</name>
    <dbReference type="NCBI Taxonomy" id="576137"/>
    <lineage>
        <taxon>Eukaryota</taxon>
        <taxon>Fungi</taxon>
        <taxon>Dikarya</taxon>
        <taxon>Ascomycota</taxon>
        <taxon>Pezizomycotina</taxon>
        <taxon>Leotiomycetes</taxon>
        <taxon>Helotiales</taxon>
        <taxon>Mollisiaceae</taxon>
        <taxon>Phialocephala</taxon>
        <taxon>Phialocephala fortinii species complex</taxon>
    </lineage>
</organism>
<dbReference type="AlphaFoldDB" id="A0A1L7XG30"/>
<dbReference type="OrthoDB" id="4841197at2759"/>
<dbReference type="EMBL" id="FJOG01000025">
    <property type="protein sequence ID" value="CZR63907.1"/>
    <property type="molecule type" value="Genomic_DNA"/>
</dbReference>
<gene>
    <name evidence="1" type="ORF">PAC_13804</name>
</gene>
<evidence type="ECO:0000313" key="1">
    <source>
        <dbReference type="EMBL" id="CZR63907.1"/>
    </source>
</evidence>
<protein>
    <submittedName>
        <fullName evidence="1">Uncharacterized protein</fullName>
    </submittedName>
</protein>
<sequence length="168" mass="18577">MDKVNKSLDDVERKMTKLNAITAKGAANITMKDVIKASRKGNSITSTYKKGAKDLSTLNPSEAELKDIIVKMDRIVARQEKQMEFTVLNKPFFDKMHVSGVVKKSMQKNEGISHDLTKILIEKCPSSLKPEAENLDKRAQKSFADGLAAYSNAKGGEDLVDDKVDDSD</sequence>
<reference evidence="1 2" key="1">
    <citation type="submission" date="2016-03" db="EMBL/GenBank/DDBJ databases">
        <authorList>
            <person name="Ploux O."/>
        </authorList>
    </citation>
    <scope>NUCLEOTIDE SEQUENCE [LARGE SCALE GENOMIC DNA]</scope>
    <source>
        <strain evidence="1 2">UAMH 11012</strain>
    </source>
</reference>
<proteinExistence type="predicted"/>
<evidence type="ECO:0000313" key="2">
    <source>
        <dbReference type="Proteomes" id="UP000184330"/>
    </source>
</evidence>
<dbReference type="Gene3D" id="1.20.1280.140">
    <property type="match status" value="1"/>
</dbReference>
<dbReference type="STRING" id="576137.A0A1L7XG30"/>
<name>A0A1L7XG30_9HELO</name>
<keyword evidence="2" id="KW-1185">Reference proteome</keyword>
<dbReference type="Proteomes" id="UP000184330">
    <property type="component" value="Unassembled WGS sequence"/>
</dbReference>
<accession>A0A1L7XG30</accession>